<keyword evidence="2" id="KW-1185">Reference proteome</keyword>
<evidence type="ECO:0000313" key="2">
    <source>
        <dbReference type="Proteomes" id="UP001459277"/>
    </source>
</evidence>
<dbReference type="Proteomes" id="UP001459277">
    <property type="component" value="Unassembled WGS sequence"/>
</dbReference>
<protein>
    <recommendedName>
        <fullName evidence="3">Reverse transcriptase</fullName>
    </recommendedName>
</protein>
<organism evidence="1 2">
    <name type="scientific">Lithocarpus litseifolius</name>
    <dbReference type="NCBI Taxonomy" id="425828"/>
    <lineage>
        <taxon>Eukaryota</taxon>
        <taxon>Viridiplantae</taxon>
        <taxon>Streptophyta</taxon>
        <taxon>Embryophyta</taxon>
        <taxon>Tracheophyta</taxon>
        <taxon>Spermatophyta</taxon>
        <taxon>Magnoliopsida</taxon>
        <taxon>eudicotyledons</taxon>
        <taxon>Gunneridae</taxon>
        <taxon>Pentapetalae</taxon>
        <taxon>rosids</taxon>
        <taxon>fabids</taxon>
        <taxon>Fagales</taxon>
        <taxon>Fagaceae</taxon>
        <taxon>Lithocarpus</taxon>
    </lineage>
</organism>
<evidence type="ECO:0008006" key="3">
    <source>
        <dbReference type="Google" id="ProtNLM"/>
    </source>
</evidence>
<dbReference type="PANTHER" id="PTHR33116:SF86">
    <property type="entry name" value="REVERSE TRANSCRIPTASE DOMAIN-CONTAINING PROTEIN"/>
    <property type="match status" value="1"/>
</dbReference>
<reference evidence="1 2" key="1">
    <citation type="submission" date="2024-01" db="EMBL/GenBank/DDBJ databases">
        <title>A telomere-to-telomere, gap-free genome of sweet tea (Lithocarpus litseifolius).</title>
        <authorList>
            <person name="Zhou J."/>
        </authorList>
    </citation>
    <scope>NUCLEOTIDE SEQUENCE [LARGE SCALE GENOMIC DNA]</scope>
    <source>
        <strain evidence="1">Zhou-2022a</strain>
        <tissue evidence="1">Leaf</tissue>
    </source>
</reference>
<dbReference type="PANTHER" id="PTHR33116">
    <property type="entry name" value="REVERSE TRANSCRIPTASE ZINC-BINDING DOMAIN-CONTAINING PROTEIN-RELATED-RELATED"/>
    <property type="match status" value="1"/>
</dbReference>
<dbReference type="AlphaFoldDB" id="A0AAW2CL50"/>
<comment type="caution">
    <text evidence="1">The sequence shown here is derived from an EMBL/GenBank/DDBJ whole genome shotgun (WGS) entry which is preliminary data.</text>
</comment>
<dbReference type="EMBL" id="JAZDWU010000006">
    <property type="protein sequence ID" value="KAK9998223.1"/>
    <property type="molecule type" value="Genomic_DNA"/>
</dbReference>
<name>A0AAW2CL50_9ROSI</name>
<accession>A0AAW2CL50</accession>
<sequence length="412" mass="47615">MMVLAAETKSRTSLLRQASQIEDINTIQEILGKYERALGQKINSEKTNLFFSKGIPESSKDLLKNLQGVLEIKEYEKYLGLPAVVGRRKKTSLNYIKDRVWSKLQGWKEKLLSQARKEVLLKAVVQAIPTFAMSCFRLPIGLCQDIEMLIRKFWWGQRGDRRKIHWKKWEVLCQPKPEGGLGFKDLCKFNEAMLAKQVWRLIHDTDSLFYKFFKAKYFPHSSIFEAKFALGSFAWKSILFAGKLVEKEARWRVGDGKSIRIFHDSWLNSPEGKVVSPQNLLALDSMVDTLIDAQTGWWNTQLIDLCFYSPEVALIKSLPLCTVPQPDILIWPKENSSIYSMKSGYKSLMEFATLDTVHCSEDLLEKHLETECTGENQAFLMEIMHELSTLKRKFEEKSHSYRSHLPSLFKGE</sequence>
<evidence type="ECO:0000313" key="1">
    <source>
        <dbReference type="EMBL" id="KAK9998223.1"/>
    </source>
</evidence>
<proteinExistence type="predicted"/>
<gene>
    <name evidence="1" type="ORF">SO802_017826</name>
</gene>